<evidence type="ECO:0000256" key="1">
    <source>
        <dbReference type="SAM" id="MobiDB-lite"/>
    </source>
</evidence>
<dbReference type="Proteomes" id="UP000516148">
    <property type="component" value="Chromosome"/>
</dbReference>
<proteinExistence type="predicted"/>
<dbReference type="EMBL" id="CP061038">
    <property type="protein sequence ID" value="QNQ09265.1"/>
    <property type="molecule type" value="Genomic_DNA"/>
</dbReference>
<gene>
    <name evidence="2" type="ORF">H3Z74_21765</name>
</gene>
<name>A0A7H0LHW2_9SPHN</name>
<organism evidence="2 3">
    <name type="scientific">Sphingomonas alpina</name>
    <dbReference type="NCBI Taxonomy" id="653931"/>
    <lineage>
        <taxon>Bacteria</taxon>
        <taxon>Pseudomonadati</taxon>
        <taxon>Pseudomonadota</taxon>
        <taxon>Alphaproteobacteria</taxon>
        <taxon>Sphingomonadales</taxon>
        <taxon>Sphingomonadaceae</taxon>
        <taxon>Sphingomonas</taxon>
    </lineage>
</organism>
<feature type="compositionally biased region" description="Pro residues" evidence="1">
    <location>
        <begin position="60"/>
        <end position="70"/>
    </location>
</feature>
<dbReference type="KEGG" id="spap:H3Z74_21765"/>
<protein>
    <submittedName>
        <fullName evidence="2">Uncharacterized protein</fullName>
    </submittedName>
</protein>
<dbReference type="RefSeq" id="WP_187761582.1">
    <property type="nucleotide sequence ID" value="NZ_CP061038.1"/>
</dbReference>
<keyword evidence="3" id="KW-1185">Reference proteome</keyword>
<dbReference type="AlphaFoldDB" id="A0A7H0LHW2"/>
<feature type="region of interest" description="Disordered" evidence="1">
    <location>
        <begin position="1"/>
        <end position="35"/>
    </location>
</feature>
<sequence length="120" mass="12804">MRLYRTSAGTWAGTQPEADAAAKAEGSTWGKVEMPEGKAERIEWLNALSGPSEPQFAAPAPAPTPPPSPAPDTQRAIQQHNIRVEEEIANADFATATRLSLHILSRLGEHVRANGSGKPL</sequence>
<reference evidence="2 3" key="1">
    <citation type="submission" date="2020-09" db="EMBL/GenBank/DDBJ databases">
        <title>Sphingomonas sp., a new species isolated from pork steak.</title>
        <authorList>
            <person name="Heidler von Heilborn D."/>
        </authorList>
    </citation>
    <scope>NUCLEOTIDE SEQUENCE [LARGE SCALE GENOMIC DNA]</scope>
    <source>
        <strain evidence="3">S8-3T</strain>
    </source>
</reference>
<evidence type="ECO:0000313" key="3">
    <source>
        <dbReference type="Proteomes" id="UP000516148"/>
    </source>
</evidence>
<evidence type="ECO:0000313" key="2">
    <source>
        <dbReference type="EMBL" id="QNQ09265.1"/>
    </source>
</evidence>
<accession>A0A7H0LHW2</accession>
<feature type="region of interest" description="Disordered" evidence="1">
    <location>
        <begin position="47"/>
        <end position="76"/>
    </location>
</feature>